<gene>
    <name evidence="2" type="ORF">TL08_06035</name>
</gene>
<name>A0AAC9HME8_9PSEU</name>
<organism evidence="2 3">
    <name type="scientific">Actinoalloteichus hymeniacidonis</name>
    <dbReference type="NCBI Taxonomy" id="340345"/>
    <lineage>
        <taxon>Bacteria</taxon>
        <taxon>Bacillati</taxon>
        <taxon>Actinomycetota</taxon>
        <taxon>Actinomycetes</taxon>
        <taxon>Pseudonocardiales</taxon>
        <taxon>Pseudonocardiaceae</taxon>
        <taxon>Actinoalloteichus</taxon>
    </lineage>
</organism>
<evidence type="ECO:0000313" key="3">
    <source>
        <dbReference type="Proteomes" id="UP000095210"/>
    </source>
</evidence>
<evidence type="ECO:0000256" key="1">
    <source>
        <dbReference type="SAM" id="Phobius"/>
    </source>
</evidence>
<dbReference type="RefSeq" id="WP_069847209.1">
    <property type="nucleotide sequence ID" value="NZ_CP014859.1"/>
</dbReference>
<accession>A0AAC9HME8</accession>
<feature type="transmembrane region" description="Helical" evidence="1">
    <location>
        <begin position="46"/>
        <end position="64"/>
    </location>
</feature>
<keyword evidence="1" id="KW-0472">Membrane</keyword>
<evidence type="ECO:0000313" key="2">
    <source>
        <dbReference type="EMBL" id="AOS62032.1"/>
    </source>
</evidence>
<keyword evidence="1" id="KW-0812">Transmembrane</keyword>
<sequence>MTTITILGSGTVATALAGPLHAAGHQVIIDLGGVHTALGREAFLLMVRSLVGALGPVPFGMAVAR</sequence>
<protein>
    <submittedName>
        <fullName evidence="2">Uncharacterized protein</fullName>
    </submittedName>
</protein>
<keyword evidence="3" id="KW-1185">Reference proteome</keyword>
<dbReference type="KEGG" id="ahm:TL08_06035"/>
<dbReference type="AlphaFoldDB" id="A0AAC9HME8"/>
<reference evidence="3" key="1">
    <citation type="submission" date="2016-03" db="EMBL/GenBank/DDBJ databases">
        <title>Complete genome sequence of the type strain Actinoalloteichus hymeniacidonis DSM 45092.</title>
        <authorList>
            <person name="Schaffert L."/>
            <person name="Albersmeier A."/>
            <person name="Winkler A."/>
            <person name="Kalinowski J."/>
            <person name="Zotchev S."/>
            <person name="Ruckert C."/>
        </authorList>
    </citation>
    <scope>NUCLEOTIDE SEQUENCE [LARGE SCALE GENOMIC DNA]</scope>
    <source>
        <strain evidence="3">HPA177(T) (DSM 45092(T))</strain>
    </source>
</reference>
<keyword evidence="1" id="KW-1133">Transmembrane helix</keyword>
<dbReference type="Proteomes" id="UP000095210">
    <property type="component" value="Chromosome"/>
</dbReference>
<proteinExistence type="predicted"/>
<dbReference type="EMBL" id="CP014859">
    <property type="protein sequence ID" value="AOS62032.1"/>
    <property type="molecule type" value="Genomic_DNA"/>
</dbReference>